<feature type="transmembrane region" description="Helical" evidence="17">
    <location>
        <begin position="152"/>
        <end position="175"/>
    </location>
</feature>
<evidence type="ECO:0000256" key="10">
    <source>
        <dbReference type="ARBA" id="ARBA00022982"/>
    </source>
</evidence>
<evidence type="ECO:0000256" key="8">
    <source>
        <dbReference type="ARBA" id="ARBA00022692"/>
    </source>
</evidence>
<proteinExistence type="inferred from homology"/>
<accession>A0A0H3V3G4</accession>
<evidence type="ECO:0000256" key="16">
    <source>
        <dbReference type="ARBA" id="ARBA00049551"/>
    </source>
</evidence>
<dbReference type="GO" id="GO:0015990">
    <property type="term" value="P:electron transport coupled proton transport"/>
    <property type="evidence" value="ECO:0007669"/>
    <property type="project" value="TreeGrafter"/>
</dbReference>
<keyword evidence="9" id="KW-1278">Translocase</keyword>
<feature type="transmembrane region" description="Helical" evidence="17">
    <location>
        <begin position="12"/>
        <end position="34"/>
    </location>
</feature>
<evidence type="ECO:0000256" key="12">
    <source>
        <dbReference type="ARBA" id="ARBA00023027"/>
    </source>
</evidence>
<dbReference type="AlphaFoldDB" id="A0A0H3V3G4"/>
<feature type="transmembrane region" description="Helical" evidence="17">
    <location>
        <begin position="40"/>
        <end position="58"/>
    </location>
</feature>
<keyword evidence="11 17" id="KW-1133">Transmembrane helix</keyword>
<feature type="transmembrane region" description="Helical" evidence="17">
    <location>
        <begin position="65"/>
        <end position="82"/>
    </location>
</feature>
<evidence type="ECO:0000256" key="17">
    <source>
        <dbReference type="RuleBase" id="RU003297"/>
    </source>
</evidence>
<evidence type="ECO:0000313" key="19">
    <source>
        <dbReference type="EMBL" id="AJI44485.1"/>
    </source>
</evidence>
<evidence type="ECO:0000256" key="7">
    <source>
        <dbReference type="ARBA" id="ARBA00022660"/>
    </source>
</evidence>
<dbReference type="PANTHER" id="PTHR43507">
    <property type="entry name" value="NADH-UBIQUINONE OXIDOREDUCTASE CHAIN 4"/>
    <property type="match status" value="1"/>
</dbReference>
<keyword evidence="14 17" id="KW-0496">Mitochondrion</keyword>
<feature type="transmembrane region" description="Helical" evidence="17">
    <location>
        <begin position="88"/>
        <end position="109"/>
    </location>
</feature>
<comment type="function">
    <text evidence="1">Core subunit of the mitochondrial membrane respiratory chain NADH dehydrogenase (Complex I) that is believed to belong to the minimal assembly required for catalysis. Complex I functions in the transfer of electrons from NADH to the respiratory chain. The immediate electron acceptor for the enzyme is believed to be ubiquinone.</text>
</comment>
<geneLocation type="mitochondrion" evidence="19"/>
<feature type="transmembrane region" description="Helical" evidence="17">
    <location>
        <begin position="187"/>
        <end position="205"/>
    </location>
</feature>
<dbReference type="GO" id="GO:0042773">
    <property type="term" value="P:ATP synthesis coupled electron transport"/>
    <property type="evidence" value="ECO:0007669"/>
    <property type="project" value="InterPro"/>
</dbReference>
<dbReference type="GO" id="GO:0003954">
    <property type="term" value="F:NADH dehydrogenase activity"/>
    <property type="evidence" value="ECO:0007669"/>
    <property type="project" value="TreeGrafter"/>
</dbReference>
<comment type="function">
    <text evidence="17">Core subunit of the mitochondrial membrane respiratory chain NADH dehydrogenase (Complex I) which catalyzes electron transfer from NADH through the respiratory chain, using ubiquinone as an electron acceptor. Essential for the catalytic activity and assembly of complex I.</text>
</comment>
<keyword evidence="15 17" id="KW-0472">Membrane</keyword>
<protein>
    <recommendedName>
        <fullName evidence="5 17">NADH-ubiquinone oxidoreductase chain 4</fullName>
        <ecNumber evidence="4 17">7.1.1.2</ecNumber>
    </recommendedName>
</protein>
<dbReference type="EMBL" id="KM192361">
    <property type="protein sequence ID" value="AJI44485.1"/>
    <property type="molecule type" value="Genomic_DNA"/>
</dbReference>
<dbReference type="GO" id="GO:0031966">
    <property type="term" value="C:mitochondrial membrane"/>
    <property type="evidence" value="ECO:0007669"/>
    <property type="project" value="UniProtKB-SubCell"/>
</dbReference>
<name>A0A0H3V3G4_9BILA</name>
<evidence type="ECO:0000256" key="5">
    <source>
        <dbReference type="ARBA" id="ARBA00021006"/>
    </source>
</evidence>
<keyword evidence="7 17" id="KW-0679">Respiratory chain</keyword>
<feature type="transmembrane region" description="Helical" evidence="17">
    <location>
        <begin position="241"/>
        <end position="259"/>
    </location>
</feature>
<dbReference type="GO" id="GO:0008137">
    <property type="term" value="F:NADH dehydrogenase (ubiquinone) activity"/>
    <property type="evidence" value="ECO:0007669"/>
    <property type="project" value="UniProtKB-UniRule"/>
</dbReference>
<evidence type="ECO:0000256" key="13">
    <source>
        <dbReference type="ARBA" id="ARBA00023075"/>
    </source>
</evidence>
<evidence type="ECO:0000256" key="6">
    <source>
        <dbReference type="ARBA" id="ARBA00022448"/>
    </source>
</evidence>
<feature type="transmembrane region" description="Helical" evidence="17">
    <location>
        <begin position="211"/>
        <end position="234"/>
    </location>
</feature>
<keyword evidence="12 17" id="KW-0520">NAD</keyword>
<comment type="catalytic activity">
    <reaction evidence="16 17">
        <text>a ubiquinone + NADH + 5 H(+)(in) = a ubiquinol + NAD(+) + 4 H(+)(out)</text>
        <dbReference type="Rhea" id="RHEA:29091"/>
        <dbReference type="Rhea" id="RHEA-COMP:9565"/>
        <dbReference type="Rhea" id="RHEA-COMP:9566"/>
        <dbReference type="ChEBI" id="CHEBI:15378"/>
        <dbReference type="ChEBI" id="CHEBI:16389"/>
        <dbReference type="ChEBI" id="CHEBI:17976"/>
        <dbReference type="ChEBI" id="CHEBI:57540"/>
        <dbReference type="ChEBI" id="CHEBI:57945"/>
        <dbReference type="EC" id="7.1.1.2"/>
    </reaction>
</comment>
<evidence type="ECO:0000259" key="18">
    <source>
        <dbReference type="Pfam" id="PF00361"/>
    </source>
</evidence>
<keyword evidence="10 17" id="KW-0249">Electron transport</keyword>
<sequence length="402" mass="45607">MVAAFIVFTSPMYYLWMTMLCFVFLESELSWTGMFLYPESVYNVLFYHLGALVCLLVASSEESKTVIILNNLLLVLSLIFFFSESVLMMYIAYEGTLVPVVYMIVLFGGQVEKISAVYYLMMYTFICSLPFLFLIMWLGIEGSMYIKEILTWDFIPFAFAIFMVKMPVYFLHLWLPKAHVEAPTSTSMLLAGLLLKLGGVGFLRLSGCLIYYNPTLFILFGFVGLVTAPILCSYQADMKSYAAYSSVTHMCLVYMALVVSSCVSYWAGVWMMLMHGYYSTVMFYLIGSFYHESSTRMVYYFSGASESAEFFMIGFAFDLFGNSKVPPFVSFFSELNILGSLFSFNSILMLLLSFYFMVAFYYSIYMLCHLMSGQSRTLVSVQATVFVGLVVGINMLLLGASV</sequence>
<dbReference type="EC" id="7.1.1.2" evidence="4 17"/>
<comment type="subcellular location">
    <subcellularLocation>
        <location evidence="2 17">Mitochondrion membrane</location>
        <topology evidence="2 17">Multi-pass membrane protein</topology>
    </subcellularLocation>
</comment>
<dbReference type="GO" id="GO:0048039">
    <property type="term" value="F:ubiquinone binding"/>
    <property type="evidence" value="ECO:0007669"/>
    <property type="project" value="TreeGrafter"/>
</dbReference>
<dbReference type="InterPro" id="IPR003918">
    <property type="entry name" value="NADH_UbQ_OxRdtase"/>
</dbReference>
<feature type="transmembrane region" description="Helical" evidence="17">
    <location>
        <begin position="298"/>
        <end position="317"/>
    </location>
</feature>
<feature type="transmembrane region" description="Helical" evidence="17">
    <location>
        <begin position="265"/>
        <end position="286"/>
    </location>
</feature>
<dbReference type="InterPro" id="IPR001750">
    <property type="entry name" value="ND/Mrp_TM"/>
</dbReference>
<feature type="transmembrane region" description="Helical" evidence="17">
    <location>
        <begin position="377"/>
        <end position="400"/>
    </location>
</feature>
<feature type="domain" description="NADH:quinone oxidoreductase/Mrp antiporter transmembrane" evidence="18">
    <location>
        <begin position="83"/>
        <end position="354"/>
    </location>
</feature>
<organism evidence="19">
    <name type="scientific">Acrobeles complexus</name>
    <dbReference type="NCBI Taxonomy" id="293684"/>
    <lineage>
        <taxon>Eukaryota</taxon>
        <taxon>Metazoa</taxon>
        <taxon>Ecdysozoa</taxon>
        <taxon>Nematoda</taxon>
        <taxon>Chromadorea</taxon>
        <taxon>Rhabditida</taxon>
        <taxon>Tylenchina</taxon>
        <taxon>Cephalobomorpha</taxon>
        <taxon>Cephaloboidea</taxon>
        <taxon>Cephalobidae</taxon>
        <taxon>Acrobeles</taxon>
    </lineage>
</organism>
<evidence type="ECO:0000256" key="3">
    <source>
        <dbReference type="ARBA" id="ARBA00009025"/>
    </source>
</evidence>
<evidence type="ECO:0000256" key="1">
    <source>
        <dbReference type="ARBA" id="ARBA00003257"/>
    </source>
</evidence>
<keyword evidence="6 17" id="KW-0813">Transport</keyword>
<gene>
    <name evidence="19" type="primary">NAD4</name>
</gene>
<comment type="similarity">
    <text evidence="3 17">Belongs to the complex I subunit 4 family.</text>
</comment>
<evidence type="ECO:0000256" key="15">
    <source>
        <dbReference type="ARBA" id="ARBA00023136"/>
    </source>
</evidence>
<keyword evidence="8 17" id="KW-0812">Transmembrane</keyword>
<reference evidence="19" key="1">
    <citation type="journal article" date="2015" name="Zool. Scr.">
        <title>Mitochondrial genomes advance phylogenetic hypotheses for Tylenchina (Nematoda: Chromadorea).</title>
        <authorList>
            <person name="Kim J."/>
            <person name="Lee S.-H."/>
            <person name="Gazi M."/>
            <person name="Kim T."/>
            <person name="Jung D."/>
            <person name="Chun J.-Y."/>
            <person name="Kim S."/>
            <person name="Seo T.-K."/>
            <person name="Park C."/>
            <person name="Boldwin J.G."/>
            <person name="Nadler S.A."/>
            <person name="Park J.-K."/>
        </authorList>
    </citation>
    <scope>NUCLEOTIDE SEQUENCE</scope>
</reference>
<feature type="transmembrane region" description="Helical" evidence="17">
    <location>
        <begin position="116"/>
        <end position="140"/>
    </location>
</feature>
<evidence type="ECO:0000256" key="14">
    <source>
        <dbReference type="ARBA" id="ARBA00023128"/>
    </source>
</evidence>
<dbReference type="Pfam" id="PF00361">
    <property type="entry name" value="Proton_antipo_M"/>
    <property type="match status" value="1"/>
</dbReference>
<evidence type="ECO:0000256" key="4">
    <source>
        <dbReference type="ARBA" id="ARBA00012944"/>
    </source>
</evidence>
<evidence type="ECO:0000256" key="9">
    <source>
        <dbReference type="ARBA" id="ARBA00022967"/>
    </source>
</evidence>
<dbReference type="PRINTS" id="PR01437">
    <property type="entry name" value="NUOXDRDTASE4"/>
</dbReference>
<evidence type="ECO:0000256" key="2">
    <source>
        <dbReference type="ARBA" id="ARBA00004225"/>
    </source>
</evidence>
<keyword evidence="13 17" id="KW-0830">Ubiquinone</keyword>
<evidence type="ECO:0000256" key="11">
    <source>
        <dbReference type="ARBA" id="ARBA00022989"/>
    </source>
</evidence>
<feature type="transmembrane region" description="Helical" evidence="17">
    <location>
        <begin position="337"/>
        <end position="365"/>
    </location>
</feature>
<dbReference type="PANTHER" id="PTHR43507:SF20">
    <property type="entry name" value="NADH-UBIQUINONE OXIDOREDUCTASE CHAIN 4"/>
    <property type="match status" value="1"/>
</dbReference>